<evidence type="ECO:0000259" key="2">
    <source>
        <dbReference type="Pfam" id="PF22725"/>
    </source>
</evidence>
<dbReference type="PANTHER" id="PTHR43708">
    <property type="entry name" value="CONSERVED EXPRESSED OXIDOREDUCTASE (EUROFUNG)"/>
    <property type="match status" value="1"/>
</dbReference>
<organism evidence="3 4">
    <name type="scientific">Labrys monachus</name>
    <dbReference type="NCBI Taxonomy" id="217067"/>
    <lineage>
        <taxon>Bacteria</taxon>
        <taxon>Pseudomonadati</taxon>
        <taxon>Pseudomonadota</taxon>
        <taxon>Alphaproteobacteria</taxon>
        <taxon>Hyphomicrobiales</taxon>
        <taxon>Xanthobacteraceae</taxon>
        <taxon>Labrys</taxon>
    </lineage>
</organism>
<protein>
    <submittedName>
        <fullName evidence="3">Dehydrogenase</fullName>
    </submittedName>
</protein>
<dbReference type="Gene3D" id="3.30.360.10">
    <property type="entry name" value="Dihydrodipicolinate Reductase, domain 2"/>
    <property type="match status" value="1"/>
</dbReference>
<feature type="domain" description="GFO/IDH/MocA-like oxidoreductase" evidence="2">
    <location>
        <begin position="110"/>
        <end position="232"/>
    </location>
</feature>
<dbReference type="InterPro" id="IPR051317">
    <property type="entry name" value="Gfo/Idh/MocA_oxidoreduct"/>
</dbReference>
<name>A0ABU0FDI6_9HYPH</name>
<dbReference type="InterPro" id="IPR036291">
    <property type="entry name" value="NAD(P)-bd_dom_sf"/>
</dbReference>
<accession>A0ABU0FDI6</accession>
<comment type="caution">
    <text evidence="3">The sequence shown here is derived from an EMBL/GenBank/DDBJ whole genome shotgun (WGS) entry which is preliminary data.</text>
</comment>
<dbReference type="InterPro" id="IPR055170">
    <property type="entry name" value="GFO_IDH_MocA-like_dom"/>
</dbReference>
<dbReference type="Pfam" id="PF22725">
    <property type="entry name" value="GFO_IDH_MocA_C3"/>
    <property type="match status" value="1"/>
</dbReference>
<dbReference type="Pfam" id="PF01408">
    <property type="entry name" value="GFO_IDH_MocA"/>
    <property type="match status" value="1"/>
</dbReference>
<keyword evidence="4" id="KW-1185">Reference proteome</keyword>
<sequence>MKADGVELVAVCDIDPNKAEAAARQFGIPRHYTDVAAMLDGEKLDFVDIATRMDTHRAIATQVFARGIPAIVQKPLAPDWDEAVAIVDAAAAAGVEMAVHENFRYQVPLKAVRSVLDSGVIGEVTWARISFRTGYDIYRNQPYFRKEARFSILDVGIHVLDVARFYLGEVERLSCETQRRSPLNLGEDTATMMLRHTSGAVSIVENTYESRELPDPFPQTLLVIEGTRGAIRMNPGFRMVVTSDGVTSERIVDSPLLPWTAHPWHIAQESVLLTQRAIIGAWREKRAADTSGEDNLKTFALVEAAYEAAQTHQAVAPPQHRSLKVSG</sequence>
<evidence type="ECO:0000313" key="4">
    <source>
        <dbReference type="Proteomes" id="UP001237448"/>
    </source>
</evidence>
<evidence type="ECO:0000259" key="1">
    <source>
        <dbReference type="Pfam" id="PF01408"/>
    </source>
</evidence>
<dbReference type="SUPFAM" id="SSF55347">
    <property type="entry name" value="Glyceraldehyde-3-phosphate dehydrogenase-like, C-terminal domain"/>
    <property type="match status" value="1"/>
</dbReference>
<evidence type="ECO:0000313" key="3">
    <source>
        <dbReference type="EMBL" id="MDQ0392506.1"/>
    </source>
</evidence>
<dbReference type="Gene3D" id="3.40.50.720">
    <property type="entry name" value="NAD(P)-binding Rossmann-like Domain"/>
    <property type="match status" value="1"/>
</dbReference>
<feature type="domain" description="Gfo/Idh/MocA-like oxidoreductase N-terminal" evidence="1">
    <location>
        <begin position="4"/>
        <end position="99"/>
    </location>
</feature>
<proteinExistence type="predicted"/>
<gene>
    <name evidence="3" type="ORF">J3R73_002298</name>
</gene>
<reference evidence="3 4" key="1">
    <citation type="submission" date="2023-07" db="EMBL/GenBank/DDBJ databases">
        <title>Genomic Encyclopedia of Type Strains, Phase IV (KMG-IV): sequencing the most valuable type-strain genomes for metagenomic binning, comparative biology and taxonomic classification.</title>
        <authorList>
            <person name="Goeker M."/>
        </authorList>
    </citation>
    <scope>NUCLEOTIDE SEQUENCE [LARGE SCALE GENOMIC DNA]</scope>
    <source>
        <strain evidence="3 4">DSM 5896</strain>
    </source>
</reference>
<dbReference type="Proteomes" id="UP001237448">
    <property type="component" value="Unassembled WGS sequence"/>
</dbReference>
<dbReference type="PANTHER" id="PTHR43708:SF8">
    <property type="entry name" value="OXIDOREDUCTASE"/>
    <property type="match status" value="1"/>
</dbReference>
<dbReference type="EMBL" id="JAUSVK010000001">
    <property type="protein sequence ID" value="MDQ0392506.1"/>
    <property type="molecule type" value="Genomic_DNA"/>
</dbReference>
<dbReference type="SUPFAM" id="SSF51735">
    <property type="entry name" value="NAD(P)-binding Rossmann-fold domains"/>
    <property type="match status" value="1"/>
</dbReference>
<dbReference type="InterPro" id="IPR000683">
    <property type="entry name" value="Gfo/Idh/MocA-like_OxRdtase_N"/>
</dbReference>